<dbReference type="EMBL" id="ML977146">
    <property type="protein sequence ID" value="KAF1989154.1"/>
    <property type="molecule type" value="Genomic_DNA"/>
</dbReference>
<dbReference type="PANTHER" id="PTHR31658">
    <property type="entry name" value="CONSERVED OLIGOMERIC GOLGI COMPLEX SUBUNIT 1"/>
    <property type="match status" value="1"/>
</dbReference>
<keyword evidence="4" id="KW-0813">Transport</keyword>
<evidence type="ECO:0000256" key="3">
    <source>
        <dbReference type="ARBA" id="ARBA00020978"/>
    </source>
</evidence>
<evidence type="ECO:0000256" key="8">
    <source>
        <dbReference type="SAM" id="MobiDB-lite"/>
    </source>
</evidence>
<evidence type="ECO:0000256" key="5">
    <source>
        <dbReference type="ARBA" id="ARBA00022927"/>
    </source>
</evidence>
<name>A0A6G1H7W7_9PEZI</name>
<dbReference type="AlphaFoldDB" id="A0A6G1H7W7"/>
<dbReference type="GO" id="GO:0000139">
    <property type="term" value="C:Golgi membrane"/>
    <property type="evidence" value="ECO:0007669"/>
    <property type="project" value="UniProtKB-SubCell"/>
</dbReference>
<evidence type="ECO:0000313" key="9">
    <source>
        <dbReference type="EMBL" id="KAF1989154.1"/>
    </source>
</evidence>
<dbReference type="GO" id="GO:0015031">
    <property type="term" value="P:protein transport"/>
    <property type="evidence" value="ECO:0007669"/>
    <property type="project" value="UniProtKB-KW"/>
</dbReference>
<reference evidence="9" key="1">
    <citation type="journal article" date="2020" name="Stud. Mycol.">
        <title>101 Dothideomycetes genomes: a test case for predicting lifestyles and emergence of pathogens.</title>
        <authorList>
            <person name="Haridas S."/>
            <person name="Albert R."/>
            <person name="Binder M."/>
            <person name="Bloem J."/>
            <person name="Labutti K."/>
            <person name="Salamov A."/>
            <person name="Andreopoulos B."/>
            <person name="Baker S."/>
            <person name="Barry K."/>
            <person name="Bills G."/>
            <person name="Bluhm B."/>
            <person name="Cannon C."/>
            <person name="Castanera R."/>
            <person name="Culley D."/>
            <person name="Daum C."/>
            <person name="Ezra D."/>
            <person name="Gonzalez J."/>
            <person name="Henrissat B."/>
            <person name="Kuo A."/>
            <person name="Liang C."/>
            <person name="Lipzen A."/>
            <person name="Lutzoni F."/>
            <person name="Magnuson J."/>
            <person name="Mondo S."/>
            <person name="Nolan M."/>
            <person name="Ohm R."/>
            <person name="Pangilinan J."/>
            <person name="Park H.-J."/>
            <person name="Ramirez L."/>
            <person name="Alfaro M."/>
            <person name="Sun H."/>
            <person name="Tritt A."/>
            <person name="Yoshinaga Y."/>
            <person name="Zwiers L.-H."/>
            <person name="Turgeon B."/>
            <person name="Goodwin S."/>
            <person name="Spatafora J."/>
            <person name="Crous P."/>
            <person name="Grigoriev I."/>
        </authorList>
    </citation>
    <scope>NUCLEOTIDE SEQUENCE</scope>
    <source>
        <strain evidence="9">CBS 113979</strain>
    </source>
</reference>
<keyword evidence="5" id="KW-0653">Protein transport</keyword>
<sequence length="822" mass="91320">MTTEAPNPRDFKSWEDAFQYPVPAVRKLEQQLRGHASENREKLRTLVGASYRELLGTAERIIEMDDEMQRVENALGAAGRKCNSRAIEHIFENFAKLEGDRRSKDTERNALAAQLAVLQACPTVISRLLRNGESSLLASKVLVLSRLLHKSLAQIPDAPPLVDTVRNRLAAQRRRLLSHVDRQLSSPHSDTETLIENMCAFSLATSSTPTDVLRHFHHVRLEAVKRHFSRSQNHQENILQALQLFVTTLRNTQQIFPARLSSSLAALKAHPLLRDKAVLSLTVLHLDIHARWIAEDIRSFTPWPRHDELHRADAEQMLKAWAKQALQAFLGGMKLVLVQSRDFNSVLSLRKEMLETWLNAGNKAPGLNAADVLDSLREVLNDHLRDLVRQNARNLRLSSEMILKSLSRVAPLTPTTDASLWDASLLDMSLNDGASNFKQALLKRTHGRNATTTQVILTFEEWAESMRSTHSSIKAMKDVRWDDDLAIDEDSFDLDSKQALLSQDDPQELYEALSDALVNSFAALRSDLDTLTSSLATERPKATEAKGVILIRIIREIDQRSRSLGIAEKKLKIATLAPLVSTLHERLAASLVASAMSSFKDSLAHLFKSRRCPARALWEGRPPLPNQPSTSTFKLLRTLSQEMSEHGSDLWAPGAVRSLKITAAADATSALETFISDLKAAKEAINVGLDEKDEAGGDNRSTEAPANASQDGPAPDENQTETVKIDDSVNAVVEAQTPATSSMVTEKAIATCHEKLIQSLFDALYLQRAFSIPGSSTPSEPLASIIQQITLEVQCDGVAVQRLRKNAVEYWKRTYLLFGLLA</sequence>
<dbReference type="Pfam" id="PF08700">
    <property type="entry name" value="VPS51_Exo84_N"/>
    <property type="match status" value="1"/>
</dbReference>
<keyword evidence="6" id="KW-0333">Golgi apparatus</keyword>
<accession>A0A6G1H7W7</accession>
<comment type="similarity">
    <text evidence="2">Belongs to the COG1 family.</text>
</comment>
<dbReference type="Proteomes" id="UP000800041">
    <property type="component" value="Unassembled WGS sequence"/>
</dbReference>
<proteinExistence type="inferred from homology"/>
<dbReference type="OrthoDB" id="46189at2759"/>
<comment type="subcellular location">
    <subcellularLocation>
        <location evidence="1">Golgi apparatus membrane</location>
        <topology evidence="1">Peripheral membrane protein</topology>
    </subcellularLocation>
</comment>
<organism evidence="9 10">
    <name type="scientific">Aulographum hederae CBS 113979</name>
    <dbReference type="NCBI Taxonomy" id="1176131"/>
    <lineage>
        <taxon>Eukaryota</taxon>
        <taxon>Fungi</taxon>
        <taxon>Dikarya</taxon>
        <taxon>Ascomycota</taxon>
        <taxon>Pezizomycotina</taxon>
        <taxon>Dothideomycetes</taxon>
        <taxon>Pleosporomycetidae</taxon>
        <taxon>Aulographales</taxon>
        <taxon>Aulographaceae</taxon>
    </lineage>
</organism>
<dbReference type="PANTHER" id="PTHR31658:SF0">
    <property type="entry name" value="CONSERVED OLIGOMERIC GOLGI COMPLEX SUBUNIT 1"/>
    <property type="match status" value="1"/>
</dbReference>
<evidence type="ECO:0000256" key="7">
    <source>
        <dbReference type="ARBA" id="ARBA00023136"/>
    </source>
</evidence>
<evidence type="ECO:0000256" key="1">
    <source>
        <dbReference type="ARBA" id="ARBA00004395"/>
    </source>
</evidence>
<evidence type="ECO:0000256" key="6">
    <source>
        <dbReference type="ARBA" id="ARBA00023034"/>
    </source>
</evidence>
<dbReference type="GO" id="GO:0017119">
    <property type="term" value="C:Golgi transport complex"/>
    <property type="evidence" value="ECO:0007669"/>
    <property type="project" value="InterPro"/>
</dbReference>
<protein>
    <recommendedName>
        <fullName evidence="3">Conserved oligomeric Golgi complex subunit 1</fullName>
    </recommendedName>
</protein>
<evidence type="ECO:0000256" key="4">
    <source>
        <dbReference type="ARBA" id="ARBA00022448"/>
    </source>
</evidence>
<evidence type="ECO:0000256" key="2">
    <source>
        <dbReference type="ARBA" id="ARBA00006653"/>
    </source>
</evidence>
<keyword evidence="7" id="KW-0472">Membrane</keyword>
<feature type="region of interest" description="Disordered" evidence="8">
    <location>
        <begin position="691"/>
        <end position="726"/>
    </location>
</feature>
<gene>
    <name evidence="9" type="ORF">K402DRAFT_327367</name>
</gene>
<dbReference type="InterPro" id="IPR033370">
    <property type="entry name" value="COG1"/>
</dbReference>
<evidence type="ECO:0000313" key="10">
    <source>
        <dbReference type="Proteomes" id="UP000800041"/>
    </source>
</evidence>
<dbReference type="GO" id="GO:0006891">
    <property type="term" value="P:intra-Golgi vesicle-mediated transport"/>
    <property type="evidence" value="ECO:0007669"/>
    <property type="project" value="InterPro"/>
</dbReference>
<keyword evidence="10" id="KW-1185">Reference proteome</keyword>